<name>A0A8G1S0N9_9EURO</name>
<reference evidence="1 2" key="1">
    <citation type="submission" date="2018-02" db="EMBL/GenBank/DDBJ databases">
        <title>The genomes of Aspergillus section Nigri reveals drivers in fungal speciation.</title>
        <authorList>
            <consortium name="DOE Joint Genome Institute"/>
            <person name="Vesth T.C."/>
            <person name="Nybo J."/>
            <person name="Theobald S."/>
            <person name="Brandl J."/>
            <person name="Frisvad J.C."/>
            <person name="Nielsen K.F."/>
            <person name="Lyhne E.K."/>
            <person name="Kogle M.E."/>
            <person name="Kuo A."/>
            <person name="Riley R."/>
            <person name="Clum A."/>
            <person name="Nolan M."/>
            <person name="Lipzen A."/>
            <person name="Salamov A."/>
            <person name="Henrissat B."/>
            <person name="Wiebenga A."/>
            <person name="De vries R.P."/>
            <person name="Grigoriev I.V."/>
            <person name="Mortensen U.H."/>
            <person name="Andersen M.R."/>
            <person name="Baker S.E."/>
        </authorList>
    </citation>
    <scope>NUCLEOTIDE SEQUENCE [LARGE SCALE GENOMIC DNA]</scope>
    <source>
        <strain evidence="1 2">CBS 313.89</strain>
    </source>
</reference>
<proteinExistence type="predicted"/>
<protein>
    <submittedName>
        <fullName evidence="1">Uncharacterized protein</fullName>
    </submittedName>
</protein>
<evidence type="ECO:0000313" key="1">
    <source>
        <dbReference type="EMBL" id="RAK82543.1"/>
    </source>
</evidence>
<dbReference type="AlphaFoldDB" id="A0A8G1S0N9"/>
<dbReference type="EMBL" id="KZ824621">
    <property type="protein sequence ID" value="RAK82543.1"/>
    <property type="molecule type" value="Genomic_DNA"/>
</dbReference>
<dbReference type="RefSeq" id="XP_040806553.1">
    <property type="nucleotide sequence ID" value="XM_040949777.1"/>
</dbReference>
<organism evidence="1 2">
    <name type="scientific">Aspergillus fijiensis CBS 313.89</name>
    <dbReference type="NCBI Taxonomy" id="1448319"/>
    <lineage>
        <taxon>Eukaryota</taxon>
        <taxon>Fungi</taxon>
        <taxon>Dikarya</taxon>
        <taxon>Ascomycota</taxon>
        <taxon>Pezizomycotina</taxon>
        <taxon>Eurotiomycetes</taxon>
        <taxon>Eurotiomycetidae</taxon>
        <taxon>Eurotiales</taxon>
        <taxon>Aspergillaceae</taxon>
        <taxon>Aspergillus</taxon>
    </lineage>
</organism>
<keyword evidence="2" id="KW-1185">Reference proteome</keyword>
<sequence>MCDRSDNSESTSSSFQLQGLAQCILYHASPADFPSQGSRRCFARSDSETWLPRHLQGPHEESKPDHRQKLSLQLPLNPRDTDTLIIQNDTPSDTEWALLGLHFLLIRNLEIHTGSASGTITQTPFIRQGRVSHLILDYTSGLRFEGPDNQELQDRHKEAIARGEAESEYITVHKGTPEERKVEIVFLPLLAMAWLDAKYGGPNFNELDPDNAPPTQHEVNLQTLEIVENDAMCTFARMTLALPHVVRNTSALHLSSTNGCCEFQQTNEKMFVQFLPQMENLRTLQLSVGEVFRDESHLHALYRLFPRTLTTLRLRGPAMLTQSDRWKEWEEAFASRTFLPELKRLSIQMDLCYKNRDSGSAGWPLKEWTELPEEIRLAANAACERLGALARSRGVNVEEMEDWERLRGGVPTPAGSSRIQGAVFNHGLGCAYIAYAVAAY</sequence>
<dbReference type="GeneID" id="63867112"/>
<accession>A0A8G1S0N9</accession>
<dbReference type="VEuPathDB" id="FungiDB:BO72DRAFT_523341"/>
<dbReference type="Proteomes" id="UP000249789">
    <property type="component" value="Unassembled WGS sequence"/>
</dbReference>
<evidence type="ECO:0000313" key="2">
    <source>
        <dbReference type="Proteomes" id="UP000249789"/>
    </source>
</evidence>
<dbReference type="OrthoDB" id="4579491at2759"/>
<gene>
    <name evidence="1" type="ORF">BO72DRAFT_523341</name>
</gene>